<feature type="transmembrane region" description="Helical" evidence="1">
    <location>
        <begin position="54"/>
        <end position="76"/>
    </location>
</feature>
<reference evidence="2 3" key="2">
    <citation type="submission" date="2019-01" db="EMBL/GenBank/DDBJ databases">
        <title>The decoding of complex shrimp genome reveals the adaptation for benthos swimmer, frequently molting mechanism and breeding impact on genome.</title>
        <authorList>
            <person name="Sun Y."/>
            <person name="Gao Y."/>
            <person name="Yu Y."/>
        </authorList>
    </citation>
    <scope>NUCLEOTIDE SEQUENCE [LARGE SCALE GENOMIC DNA]</scope>
    <source>
        <tissue evidence="2">Muscle</tissue>
    </source>
</reference>
<evidence type="ECO:0000313" key="3">
    <source>
        <dbReference type="Proteomes" id="UP000283509"/>
    </source>
</evidence>
<reference evidence="2 3" key="1">
    <citation type="submission" date="2018-04" db="EMBL/GenBank/DDBJ databases">
        <authorList>
            <person name="Zhang X."/>
            <person name="Yuan J."/>
            <person name="Li F."/>
            <person name="Xiang J."/>
        </authorList>
    </citation>
    <scope>NUCLEOTIDE SEQUENCE [LARGE SCALE GENOMIC DNA]</scope>
    <source>
        <tissue evidence="2">Muscle</tissue>
    </source>
</reference>
<keyword evidence="1" id="KW-0812">Transmembrane</keyword>
<evidence type="ECO:0000313" key="2">
    <source>
        <dbReference type="EMBL" id="ROT65500.1"/>
    </source>
</evidence>
<feature type="transmembrane region" description="Helical" evidence="1">
    <location>
        <begin position="251"/>
        <end position="273"/>
    </location>
</feature>
<keyword evidence="1" id="KW-0472">Membrane</keyword>
<feature type="transmembrane region" description="Helical" evidence="1">
    <location>
        <begin position="223"/>
        <end position="239"/>
    </location>
</feature>
<feature type="transmembrane region" description="Helical" evidence="1">
    <location>
        <begin position="96"/>
        <end position="121"/>
    </location>
</feature>
<keyword evidence="1" id="KW-1133">Transmembrane helix</keyword>
<protein>
    <recommendedName>
        <fullName evidence="4">G-protein coupled receptors family 1 profile domain-containing protein</fullName>
    </recommendedName>
</protein>
<accession>A0A423SMS7</accession>
<dbReference type="AlphaFoldDB" id="A0A423SMS7"/>
<dbReference type="SUPFAM" id="SSF81321">
    <property type="entry name" value="Family A G protein-coupled receptor-like"/>
    <property type="match status" value="1"/>
</dbReference>
<comment type="caution">
    <text evidence="2">The sequence shown here is derived from an EMBL/GenBank/DDBJ whole genome shotgun (WGS) entry which is preliminary data.</text>
</comment>
<sequence>MNTSVSCFIKESVWRWKEIALGFELTTCLFAVVGCVISLCCLKTSGKIELVMKIQFTFIFAGTIVTCLVALPGHVILEYLKFRCLPVNGKLLKTFLALYTISAFIERNAFAVLAIFRFWAVCFPFKYKQFTRWTAVVGAEVALFVLITLLWLIDFITRGYSIQEMTNPSKDGMGQILYYSLLLVPQAVTAMAYSAVVSCMLYRKFCVTQRQGADDRDQVVKSVSILILMNLLLDVPHVANHLTKASSTDLSYILIHVIYRLHFALDPFIFVGLNAHFRQQVLRYVSSKLLRRKKVHASQTINANAHSRTQSDTAQPA</sequence>
<dbReference type="Gene3D" id="1.20.1070.10">
    <property type="entry name" value="Rhodopsin 7-helix transmembrane proteins"/>
    <property type="match status" value="1"/>
</dbReference>
<feature type="transmembrane region" description="Helical" evidence="1">
    <location>
        <begin position="176"/>
        <end position="202"/>
    </location>
</feature>
<dbReference type="Proteomes" id="UP000283509">
    <property type="component" value="Unassembled WGS sequence"/>
</dbReference>
<proteinExistence type="predicted"/>
<dbReference type="EMBL" id="QCYY01003081">
    <property type="protein sequence ID" value="ROT65500.1"/>
    <property type="molecule type" value="Genomic_DNA"/>
</dbReference>
<evidence type="ECO:0008006" key="4">
    <source>
        <dbReference type="Google" id="ProtNLM"/>
    </source>
</evidence>
<keyword evidence="3" id="KW-1185">Reference proteome</keyword>
<feature type="transmembrane region" description="Helical" evidence="1">
    <location>
        <begin position="133"/>
        <end position="156"/>
    </location>
</feature>
<organism evidence="2 3">
    <name type="scientific">Penaeus vannamei</name>
    <name type="common">Whiteleg shrimp</name>
    <name type="synonym">Litopenaeus vannamei</name>
    <dbReference type="NCBI Taxonomy" id="6689"/>
    <lineage>
        <taxon>Eukaryota</taxon>
        <taxon>Metazoa</taxon>
        <taxon>Ecdysozoa</taxon>
        <taxon>Arthropoda</taxon>
        <taxon>Crustacea</taxon>
        <taxon>Multicrustacea</taxon>
        <taxon>Malacostraca</taxon>
        <taxon>Eumalacostraca</taxon>
        <taxon>Eucarida</taxon>
        <taxon>Decapoda</taxon>
        <taxon>Dendrobranchiata</taxon>
        <taxon>Penaeoidea</taxon>
        <taxon>Penaeidae</taxon>
        <taxon>Penaeus</taxon>
    </lineage>
</organism>
<gene>
    <name evidence="2" type="ORF">C7M84_016531</name>
</gene>
<name>A0A423SMS7_PENVA</name>
<dbReference type="OrthoDB" id="6359168at2759"/>
<evidence type="ECO:0000256" key="1">
    <source>
        <dbReference type="SAM" id="Phobius"/>
    </source>
</evidence>
<feature type="transmembrane region" description="Helical" evidence="1">
    <location>
        <begin position="20"/>
        <end position="42"/>
    </location>
</feature>